<accession>A0A1X7SSK2</accession>
<dbReference type="AlphaFoldDB" id="A0A1X7SSK2"/>
<dbReference type="InParanoid" id="A0A1X7SSK2"/>
<protein>
    <submittedName>
        <fullName evidence="1">Uncharacterized protein</fullName>
    </submittedName>
</protein>
<evidence type="ECO:0000313" key="1">
    <source>
        <dbReference type="EnsemblMetazoa" id="Aqu2.1.05053_001"/>
    </source>
</evidence>
<sequence>MDLAALEEAVVARAVETLTLRPRGRPRRPAPELEAVAEMGGREPLADITPWPRRDLRELIVKKKEGESESKML</sequence>
<organism evidence="1">
    <name type="scientific">Amphimedon queenslandica</name>
    <name type="common">Sponge</name>
    <dbReference type="NCBI Taxonomy" id="400682"/>
    <lineage>
        <taxon>Eukaryota</taxon>
        <taxon>Metazoa</taxon>
        <taxon>Porifera</taxon>
        <taxon>Demospongiae</taxon>
        <taxon>Heteroscleromorpha</taxon>
        <taxon>Haplosclerida</taxon>
        <taxon>Niphatidae</taxon>
        <taxon>Amphimedon</taxon>
    </lineage>
</organism>
<reference evidence="1" key="1">
    <citation type="submission" date="2017-05" db="UniProtKB">
        <authorList>
            <consortium name="EnsemblMetazoa"/>
        </authorList>
    </citation>
    <scope>IDENTIFICATION</scope>
</reference>
<dbReference type="EnsemblMetazoa" id="Aqu2.1.05053_001">
    <property type="protein sequence ID" value="Aqu2.1.05053_001"/>
    <property type="gene ID" value="Aqu2.1.05053"/>
</dbReference>
<name>A0A1X7SSK2_AMPQE</name>
<proteinExistence type="predicted"/>